<keyword evidence="5 7" id="KW-1133">Transmembrane helix</keyword>
<dbReference type="OrthoDB" id="6368326at2"/>
<comment type="caution">
    <text evidence="9">The sequence shown here is derived from an EMBL/GenBank/DDBJ whole genome shotgun (WGS) entry which is preliminary data.</text>
</comment>
<gene>
    <name evidence="9" type="ORF">DFR43_10778</name>
</gene>
<dbReference type="GO" id="GO:0022857">
    <property type="term" value="F:transmembrane transporter activity"/>
    <property type="evidence" value="ECO:0007669"/>
    <property type="project" value="InterPro"/>
</dbReference>
<dbReference type="PANTHER" id="PTHR42718:SF46">
    <property type="entry name" value="BLR6921 PROTEIN"/>
    <property type="match status" value="1"/>
</dbReference>
<dbReference type="InterPro" id="IPR020846">
    <property type="entry name" value="MFS_dom"/>
</dbReference>
<feature type="transmembrane region" description="Helical" evidence="7">
    <location>
        <begin position="289"/>
        <end position="311"/>
    </location>
</feature>
<keyword evidence="10" id="KW-1185">Reference proteome</keyword>
<feature type="transmembrane region" description="Helical" evidence="7">
    <location>
        <begin position="90"/>
        <end position="112"/>
    </location>
</feature>
<comment type="subcellular location">
    <subcellularLocation>
        <location evidence="1">Cell membrane</location>
        <topology evidence="1">Multi-pass membrane protein</topology>
    </subcellularLocation>
</comment>
<dbReference type="PROSITE" id="PS50850">
    <property type="entry name" value="MFS"/>
    <property type="match status" value="1"/>
</dbReference>
<feature type="transmembrane region" description="Helical" evidence="7">
    <location>
        <begin position="384"/>
        <end position="405"/>
    </location>
</feature>
<evidence type="ECO:0000256" key="4">
    <source>
        <dbReference type="ARBA" id="ARBA00022692"/>
    </source>
</evidence>
<evidence type="ECO:0000256" key="5">
    <source>
        <dbReference type="ARBA" id="ARBA00022989"/>
    </source>
</evidence>
<dbReference type="SUPFAM" id="SSF103473">
    <property type="entry name" value="MFS general substrate transporter"/>
    <property type="match status" value="1"/>
</dbReference>
<reference evidence="9 10" key="1">
    <citation type="submission" date="2019-03" db="EMBL/GenBank/DDBJ databases">
        <title>Genomic Encyclopedia of Type Strains, Phase IV (KMG-IV): sequencing the most valuable type-strain genomes for metagenomic binning, comparative biology and taxonomic classification.</title>
        <authorList>
            <person name="Goeker M."/>
        </authorList>
    </citation>
    <scope>NUCLEOTIDE SEQUENCE [LARGE SCALE GENOMIC DNA]</scope>
    <source>
        <strain evidence="9 10">DSM 19605</strain>
    </source>
</reference>
<evidence type="ECO:0000313" key="9">
    <source>
        <dbReference type="EMBL" id="TDQ43310.1"/>
    </source>
</evidence>
<keyword evidence="3" id="KW-1003">Cell membrane</keyword>
<organism evidence="9 10">
    <name type="scientific">Tepidicella xavieri</name>
    <dbReference type="NCBI Taxonomy" id="360241"/>
    <lineage>
        <taxon>Bacteria</taxon>
        <taxon>Pseudomonadati</taxon>
        <taxon>Pseudomonadota</taxon>
        <taxon>Betaproteobacteria</taxon>
        <taxon>Burkholderiales</taxon>
        <taxon>Tepidicella</taxon>
    </lineage>
</organism>
<proteinExistence type="predicted"/>
<dbReference type="PANTHER" id="PTHR42718">
    <property type="entry name" value="MAJOR FACILITATOR SUPERFAMILY MULTIDRUG TRANSPORTER MFSC"/>
    <property type="match status" value="1"/>
</dbReference>
<feature type="transmembrane region" description="Helical" evidence="7">
    <location>
        <begin position="317"/>
        <end position="339"/>
    </location>
</feature>
<evidence type="ECO:0000313" key="10">
    <source>
        <dbReference type="Proteomes" id="UP000295510"/>
    </source>
</evidence>
<accession>A0A4R6U9M8</accession>
<evidence type="ECO:0000256" key="6">
    <source>
        <dbReference type="ARBA" id="ARBA00023136"/>
    </source>
</evidence>
<keyword evidence="6 7" id="KW-0472">Membrane</keyword>
<keyword evidence="2" id="KW-0813">Transport</keyword>
<evidence type="ECO:0000256" key="2">
    <source>
        <dbReference type="ARBA" id="ARBA00022448"/>
    </source>
</evidence>
<dbReference type="CDD" id="cd06174">
    <property type="entry name" value="MFS"/>
    <property type="match status" value="1"/>
</dbReference>
<keyword evidence="4 7" id="KW-0812">Transmembrane</keyword>
<feature type="transmembrane region" description="Helical" evidence="7">
    <location>
        <begin position="20"/>
        <end position="36"/>
    </location>
</feature>
<dbReference type="InterPro" id="IPR011701">
    <property type="entry name" value="MFS"/>
</dbReference>
<dbReference type="GO" id="GO:0005886">
    <property type="term" value="C:plasma membrane"/>
    <property type="evidence" value="ECO:0007669"/>
    <property type="project" value="UniProtKB-SubCell"/>
</dbReference>
<feature type="domain" description="Major facilitator superfamily (MFS) profile" evidence="8">
    <location>
        <begin position="20"/>
        <end position="408"/>
    </location>
</feature>
<evidence type="ECO:0000256" key="1">
    <source>
        <dbReference type="ARBA" id="ARBA00004651"/>
    </source>
</evidence>
<dbReference type="Gene3D" id="1.20.1250.20">
    <property type="entry name" value="MFS general substrate transporter like domains"/>
    <property type="match status" value="1"/>
</dbReference>
<dbReference type="EMBL" id="SNYL01000007">
    <property type="protein sequence ID" value="TDQ43310.1"/>
    <property type="molecule type" value="Genomic_DNA"/>
</dbReference>
<dbReference type="AlphaFoldDB" id="A0A4R6U9M8"/>
<evidence type="ECO:0000259" key="8">
    <source>
        <dbReference type="PROSITE" id="PS50850"/>
    </source>
</evidence>
<dbReference type="Proteomes" id="UP000295510">
    <property type="component" value="Unassembled WGS sequence"/>
</dbReference>
<feature type="transmembrane region" description="Helical" evidence="7">
    <location>
        <begin position="56"/>
        <end position="78"/>
    </location>
</feature>
<dbReference type="RefSeq" id="WP_133597205.1">
    <property type="nucleotide sequence ID" value="NZ_SNYL01000007.1"/>
</dbReference>
<feature type="transmembrane region" description="Helical" evidence="7">
    <location>
        <begin position="146"/>
        <end position="171"/>
    </location>
</feature>
<feature type="transmembrane region" description="Helical" evidence="7">
    <location>
        <begin position="257"/>
        <end position="277"/>
    </location>
</feature>
<evidence type="ECO:0000256" key="7">
    <source>
        <dbReference type="SAM" id="Phobius"/>
    </source>
</evidence>
<feature type="transmembrane region" description="Helical" evidence="7">
    <location>
        <begin position="177"/>
        <end position="195"/>
    </location>
</feature>
<sequence>MSAPLSAAAPDSPADDSARVAALIIAVGVASALHIGKLPPAIPILSTGLGLTLVQAGFLLSIIQLAGMTLGAASGLLADRLGARRVMLGGLCLLSVGSVLGALAPGAAWLLASRALEGMGFLLAVLPAPVLLRRQVRSAGRLQQALGFWGAYMPTGTALALLLTPLAYAWAGWRLTWGLLALLVLLCAYGVWRLVPPDPIAAEPVSRFWASMGERLRLTLSSAGPWWVALAFLMYSGQWLAVVGFLPTVYTQAGWPVVWIGPLTALAAGVNLIGNIGAGRWLAHGVQPFTLLGLGFVAMGAGAFLVFSGVAPVGVQYAAVLLFSAVGGLIPGTLFTLAVQFAPSSHTVSTTVGWVQQLSSLGQFASPPVVAWIAAISGGWSATWLFNLTCCVLGLGLAACLQVHWRRMGRRAGG</sequence>
<dbReference type="InterPro" id="IPR036259">
    <property type="entry name" value="MFS_trans_sf"/>
</dbReference>
<evidence type="ECO:0000256" key="3">
    <source>
        <dbReference type="ARBA" id="ARBA00022475"/>
    </source>
</evidence>
<protein>
    <submittedName>
        <fullName evidence="9">Cyanate permease</fullName>
    </submittedName>
</protein>
<dbReference type="Pfam" id="PF07690">
    <property type="entry name" value="MFS_1"/>
    <property type="match status" value="1"/>
</dbReference>
<name>A0A4R6U9M8_9BURK</name>